<dbReference type="GO" id="GO:0004252">
    <property type="term" value="F:serine-type endopeptidase activity"/>
    <property type="evidence" value="ECO:0007669"/>
    <property type="project" value="InterPro"/>
</dbReference>
<dbReference type="PATRIC" id="fig|1423758.3.peg.1805"/>
<dbReference type="PRINTS" id="PR00727">
    <property type="entry name" value="LEADERPTASE"/>
</dbReference>
<dbReference type="GO" id="GO:0006465">
    <property type="term" value="P:signal peptide processing"/>
    <property type="evidence" value="ECO:0007669"/>
    <property type="project" value="InterPro"/>
</dbReference>
<dbReference type="GO" id="GO:0005886">
    <property type="term" value="C:plasma membrane"/>
    <property type="evidence" value="ECO:0007669"/>
    <property type="project" value="UniProtKB-SubCell"/>
</dbReference>
<dbReference type="InterPro" id="IPR036286">
    <property type="entry name" value="LexA/Signal_pep-like_sf"/>
</dbReference>
<dbReference type="AlphaFoldDB" id="I7JV99"/>
<comment type="catalytic activity">
    <reaction evidence="1 7">
        <text>Cleavage of hydrophobic, N-terminal signal or leader sequences from secreted and periplasmic proteins.</text>
        <dbReference type="EC" id="3.4.21.89"/>
    </reaction>
</comment>
<keyword evidence="7" id="KW-0812">Transmembrane</keyword>
<organism evidence="9 10">
    <name type="scientific">Lactobacillus hominis DSM 23910 = CRBIP 24.179</name>
    <dbReference type="NCBI Taxonomy" id="1423758"/>
    <lineage>
        <taxon>Bacteria</taxon>
        <taxon>Bacillati</taxon>
        <taxon>Bacillota</taxon>
        <taxon>Bacilli</taxon>
        <taxon>Lactobacillales</taxon>
        <taxon>Lactobacillaceae</taxon>
        <taxon>Lactobacillus</taxon>
    </lineage>
</organism>
<dbReference type="Gene3D" id="2.10.109.10">
    <property type="entry name" value="Umud Fragment, subunit A"/>
    <property type="match status" value="1"/>
</dbReference>
<keyword evidence="7" id="KW-1133">Transmembrane helix</keyword>
<comment type="similarity">
    <text evidence="3 7">Belongs to the peptidase S26 family.</text>
</comment>
<proteinExistence type="inferred from homology"/>
<evidence type="ECO:0000313" key="10">
    <source>
        <dbReference type="Proteomes" id="UP000009320"/>
    </source>
</evidence>
<evidence type="ECO:0000256" key="1">
    <source>
        <dbReference type="ARBA" id="ARBA00000677"/>
    </source>
</evidence>
<dbReference type="PROSITE" id="PS00761">
    <property type="entry name" value="SPASE_I_3"/>
    <property type="match status" value="1"/>
</dbReference>
<dbReference type="PANTHER" id="PTHR43390:SF1">
    <property type="entry name" value="CHLOROPLAST PROCESSING PEPTIDASE"/>
    <property type="match status" value="1"/>
</dbReference>
<dbReference type="SUPFAM" id="SSF51306">
    <property type="entry name" value="LexA/Signal peptidase"/>
    <property type="match status" value="1"/>
</dbReference>
<dbReference type="Pfam" id="PF10502">
    <property type="entry name" value="Peptidase_S26"/>
    <property type="match status" value="1"/>
</dbReference>
<evidence type="ECO:0000256" key="4">
    <source>
        <dbReference type="ARBA" id="ARBA00013208"/>
    </source>
</evidence>
<dbReference type="EC" id="3.4.21.89" evidence="4 7"/>
<keyword evidence="7" id="KW-0472">Membrane</keyword>
<evidence type="ECO:0000256" key="5">
    <source>
        <dbReference type="ARBA" id="ARBA00022801"/>
    </source>
</evidence>
<evidence type="ECO:0000256" key="7">
    <source>
        <dbReference type="RuleBase" id="RU362042"/>
    </source>
</evidence>
<dbReference type="GeneID" id="82847673"/>
<feature type="transmembrane region" description="Helical" evidence="7">
    <location>
        <begin position="20"/>
        <end position="38"/>
    </location>
</feature>
<comment type="caution">
    <text evidence="9">The sequence shown here is derived from an EMBL/GenBank/DDBJ whole genome shotgun (WGS) entry which is preliminary data.</text>
</comment>
<name>I7JV99_9LACO</name>
<feature type="active site" evidence="6">
    <location>
        <position position="45"/>
    </location>
</feature>
<dbReference type="NCBIfam" id="TIGR02227">
    <property type="entry name" value="sigpep_I_bact"/>
    <property type="match status" value="1"/>
</dbReference>
<dbReference type="PROSITE" id="PS00760">
    <property type="entry name" value="SPASE_I_2"/>
    <property type="match status" value="1"/>
</dbReference>
<dbReference type="GO" id="GO:0009003">
    <property type="term" value="F:signal peptidase activity"/>
    <property type="evidence" value="ECO:0007669"/>
    <property type="project" value="UniProtKB-EC"/>
</dbReference>
<dbReference type="InterPro" id="IPR019757">
    <property type="entry name" value="Pept_S26A_signal_pept_1_Lys-AS"/>
</dbReference>
<evidence type="ECO:0000256" key="6">
    <source>
        <dbReference type="PIRSR" id="PIRSR600223-1"/>
    </source>
</evidence>
<sequence length="187" mass="21337">MKEKVTKSKLKQDILDIVKFVIIILAMYLLIFKVILGVETVSGPSMQPTFESGDKVITLRHSSIKRGDIVILKAPDNPNALYIKRVIGLPGDKISYKDDQLYLNGKKVSEKYLTEGKREFSPDTTYTTDFSLQSKGLGNKVPTNDYFVMGDHRNVSKDSRYFGYVKKDKIIGKVILRYWPLTSWATY</sequence>
<keyword evidence="5 7" id="KW-0378">Hydrolase</keyword>
<dbReference type="CDD" id="cd06530">
    <property type="entry name" value="S26_SPase_I"/>
    <property type="match status" value="1"/>
</dbReference>
<dbReference type="EMBL" id="CAKE01000023">
    <property type="protein sequence ID" value="CCI82466.1"/>
    <property type="molecule type" value="Genomic_DNA"/>
</dbReference>
<dbReference type="PANTHER" id="PTHR43390">
    <property type="entry name" value="SIGNAL PEPTIDASE I"/>
    <property type="match status" value="1"/>
</dbReference>
<keyword evidence="7" id="KW-0645">Protease</keyword>
<evidence type="ECO:0000313" key="9">
    <source>
        <dbReference type="EMBL" id="CCI82466.1"/>
    </source>
</evidence>
<reference evidence="9 10" key="1">
    <citation type="submission" date="2012-06" db="EMBL/GenBank/DDBJ databases">
        <title>Draft Genome Sequence of Lactobacillus hominis Strain CRBIP 24.179T, isolated from human intestine.</title>
        <authorList>
            <person name="Cousin S."/>
            <person name="Ma L."/>
            <person name="Bizet C."/>
            <person name="Loux V."/>
            <person name="Bouchier C."/>
            <person name="Clermont D."/>
            <person name="Creno S."/>
        </authorList>
    </citation>
    <scope>NUCLEOTIDE SEQUENCE [LARGE SCALE GENOMIC DNA]</scope>
    <source>
        <strain evidence="10">CRBIP 24.179T</strain>
    </source>
</reference>
<dbReference type="InterPro" id="IPR019758">
    <property type="entry name" value="Pept_S26A_signal_pept_1_CS"/>
</dbReference>
<feature type="active site" evidence="6">
    <location>
        <position position="84"/>
    </location>
</feature>
<comment type="subcellular location">
    <subcellularLocation>
        <location evidence="2">Cell membrane</location>
        <topology evidence="2">Single-pass type II membrane protein</topology>
    </subcellularLocation>
    <subcellularLocation>
        <location evidence="7">Membrane</location>
        <topology evidence="7">Single-pass type II membrane protein</topology>
    </subcellularLocation>
</comment>
<evidence type="ECO:0000259" key="8">
    <source>
        <dbReference type="Pfam" id="PF10502"/>
    </source>
</evidence>
<dbReference type="STRING" id="1423758.FC41_GL001771"/>
<protein>
    <recommendedName>
        <fullName evidence="4 7">Signal peptidase I</fullName>
        <ecNumber evidence="4 7">3.4.21.89</ecNumber>
    </recommendedName>
</protein>
<dbReference type="Proteomes" id="UP000009320">
    <property type="component" value="Unassembled WGS sequence"/>
</dbReference>
<dbReference type="RefSeq" id="WP_008471557.1">
    <property type="nucleotide sequence ID" value="NZ_AYZP01000008.1"/>
</dbReference>
<dbReference type="OrthoDB" id="9802919at2"/>
<accession>I7JV99</accession>
<gene>
    <name evidence="9" type="ORF">BN55_05050</name>
</gene>
<evidence type="ECO:0000256" key="3">
    <source>
        <dbReference type="ARBA" id="ARBA00009370"/>
    </source>
</evidence>
<dbReference type="eggNOG" id="COG0681">
    <property type="taxonomic scope" value="Bacteria"/>
</dbReference>
<keyword evidence="10" id="KW-1185">Reference proteome</keyword>
<evidence type="ECO:0000256" key="2">
    <source>
        <dbReference type="ARBA" id="ARBA00004401"/>
    </source>
</evidence>
<dbReference type="InterPro" id="IPR000223">
    <property type="entry name" value="Pept_S26A_signal_pept_1"/>
</dbReference>
<feature type="domain" description="Peptidase S26" evidence="8">
    <location>
        <begin position="15"/>
        <end position="179"/>
    </location>
</feature>
<dbReference type="InterPro" id="IPR019533">
    <property type="entry name" value="Peptidase_S26"/>
</dbReference>